<evidence type="ECO:0000313" key="2">
    <source>
        <dbReference type="Proteomes" id="UP000270034"/>
    </source>
</evidence>
<dbReference type="AlphaFoldDB" id="A0A2Z5ZH38"/>
<organism evidence="1 2">
    <name type="scientific">Acetobacter orientalis</name>
    <dbReference type="NCBI Taxonomy" id="146474"/>
    <lineage>
        <taxon>Bacteria</taxon>
        <taxon>Pseudomonadati</taxon>
        <taxon>Pseudomonadota</taxon>
        <taxon>Alphaproteobacteria</taxon>
        <taxon>Acetobacterales</taxon>
        <taxon>Acetobacteraceae</taxon>
        <taxon>Acetobacter</taxon>
    </lineage>
</organism>
<evidence type="ECO:0000313" key="1">
    <source>
        <dbReference type="EMBL" id="BBC79950.1"/>
    </source>
</evidence>
<proteinExistence type="predicted"/>
<dbReference type="EMBL" id="AP018515">
    <property type="protein sequence ID" value="BBC79950.1"/>
    <property type="molecule type" value="Genomic_DNA"/>
</dbReference>
<name>A0A2Z5ZH38_9PROT</name>
<dbReference type="KEGG" id="aot:AcetOri_orf02416"/>
<reference evidence="1 2" key="1">
    <citation type="submission" date="2018-02" db="EMBL/GenBank/DDBJ databases">
        <title>Acetobacter orientalis genome.</title>
        <authorList>
            <person name="Nakashima N."/>
            <person name="Tamura T."/>
        </authorList>
    </citation>
    <scope>NUCLEOTIDE SEQUENCE [LARGE SCALE GENOMIC DNA]</scope>
    <source>
        <strain evidence="1 2">FAN1</strain>
    </source>
</reference>
<accession>A0A2Z5ZH38</accession>
<dbReference type="Proteomes" id="UP000270034">
    <property type="component" value="Chromosome"/>
</dbReference>
<gene>
    <name evidence="1" type="ORF">AcetOrient_orf02416</name>
</gene>
<protein>
    <submittedName>
        <fullName evidence="1">Uncharacterized protein</fullName>
    </submittedName>
</protein>
<sequence>MRLHTAQKATPEHTRLLGTLKPLVLFAISALKNLAGLC</sequence>